<dbReference type="OrthoDB" id="10264505at2759"/>
<reference evidence="3" key="1">
    <citation type="submission" date="2016-06" db="UniProtKB">
        <authorList>
            <consortium name="WormBaseParasite"/>
        </authorList>
    </citation>
    <scope>IDENTIFICATION</scope>
</reference>
<dbReference type="PANTHER" id="PTHR19991">
    <property type="entry name" value="L 2 01289"/>
    <property type="match status" value="1"/>
</dbReference>
<dbReference type="PANTHER" id="PTHR19991:SF2">
    <property type="entry name" value="GH08893P"/>
    <property type="match status" value="1"/>
</dbReference>
<dbReference type="WBParaSite" id="SBAD_0000044201-mRNA-1">
    <property type="protein sequence ID" value="SBAD_0000044201-mRNA-1"/>
    <property type="gene ID" value="SBAD_0000044201"/>
</dbReference>
<evidence type="ECO:0000313" key="1">
    <source>
        <dbReference type="EMBL" id="VDO83450.1"/>
    </source>
</evidence>
<dbReference type="EMBL" id="UZAM01001064">
    <property type="protein sequence ID" value="VDO83450.1"/>
    <property type="molecule type" value="Genomic_DNA"/>
</dbReference>
<dbReference type="Proteomes" id="UP000270296">
    <property type="component" value="Unassembled WGS sequence"/>
</dbReference>
<keyword evidence="2" id="KW-1185">Reference proteome</keyword>
<reference evidence="1 2" key="2">
    <citation type="submission" date="2018-11" db="EMBL/GenBank/DDBJ databases">
        <authorList>
            <consortium name="Pathogen Informatics"/>
        </authorList>
    </citation>
    <scope>NUCLEOTIDE SEQUENCE [LARGE SCALE GENOMIC DNA]</scope>
</reference>
<accession>A0A183I9X9</accession>
<organism evidence="3">
    <name type="scientific">Soboliphyme baturini</name>
    <dbReference type="NCBI Taxonomy" id="241478"/>
    <lineage>
        <taxon>Eukaryota</taxon>
        <taxon>Metazoa</taxon>
        <taxon>Ecdysozoa</taxon>
        <taxon>Nematoda</taxon>
        <taxon>Enoplea</taxon>
        <taxon>Dorylaimia</taxon>
        <taxon>Dioctophymatida</taxon>
        <taxon>Dioctophymatoidea</taxon>
        <taxon>Soboliphymatidae</taxon>
        <taxon>Soboliphyme</taxon>
    </lineage>
</organism>
<gene>
    <name evidence="1" type="ORF">SBAD_LOCUS423</name>
</gene>
<protein>
    <submittedName>
        <fullName evidence="3">Thioredoxin domain-containing protein</fullName>
    </submittedName>
</protein>
<evidence type="ECO:0000313" key="2">
    <source>
        <dbReference type="Proteomes" id="UP000270296"/>
    </source>
</evidence>
<dbReference type="SUPFAM" id="SSF52833">
    <property type="entry name" value="Thioredoxin-like"/>
    <property type="match status" value="1"/>
</dbReference>
<dbReference type="InterPro" id="IPR036249">
    <property type="entry name" value="Thioredoxin-like_sf"/>
</dbReference>
<dbReference type="AlphaFoldDB" id="A0A183I9X9"/>
<evidence type="ECO:0000313" key="3">
    <source>
        <dbReference type="WBParaSite" id="SBAD_0000044201-mRNA-1"/>
    </source>
</evidence>
<proteinExistence type="predicted"/>
<name>A0A183I9X9_9BILA</name>
<dbReference type="Gene3D" id="3.40.30.10">
    <property type="entry name" value="Glutaredoxin"/>
    <property type="match status" value="1"/>
</dbReference>
<sequence length="164" mass="18865">GTCKSLKCDTLNYFITFISYRKDVYLVESNKLCPACSSAEDRFNELSLMPDSIPYVTYLVSIDDGIAKRFGIKSSPAMIYFRRKSPILYYGNFEDSKTILRWLKSHDEIATVRLEDYDFEDRTKSFSPPVGARSWFIMFYNPENKQVVAVLSLSSKTSRVQAAQ</sequence>